<dbReference type="EMBL" id="ACJA02000002">
    <property type="protein sequence ID" value="EFH95727.1"/>
    <property type="molecule type" value="Genomic_DNA"/>
</dbReference>
<gene>
    <name evidence="1" type="ORF">HMPREF0769_11110</name>
</gene>
<dbReference type="HOGENOM" id="CLU_3104017_0_0_9"/>
<accession>A0A0E1X8P9</accession>
<dbReference type="AlphaFoldDB" id="A0A0E1X8P9"/>
<organism evidence="1">
    <name type="scientific">Staphylococcus aureus subsp. aureus MN8</name>
    <dbReference type="NCBI Taxonomy" id="548470"/>
    <lineage>
        <taxon>Bacteria</taxon>
        <taxon>Bacillati</taxon>
        <taxon>Bacillota</taxon>
        <taxon>Bacilli</taxon>
        <taxon>Bacillales</taxon>
        <taxon>Staphylococcaceae</taxon>
        <taxon>Staphylococcus</taxon>
    </lineage>
</organism>
<evidence type="ECO:0000313" key="1">
    <source>
        <dbReference type="EMBL" id="EFH95727.1"/>
    </source>
</evidence>
<protein>
    <submittedName>
        <fullName evidence="1">Uncharacterized protein</fullName>
    </submittedName>
</protein>
<reference evidence="1" key="1">
    <citation type="submission" date="2010-05" db="EMBL/GenBank/DDBJ databases">
        <authorList>
            <person name="Muzny D."/>
            <person name="Qin X."/>
            <person name="Buhay C."/>
            <person name="Dugan-Rocha S."/>
            <person name="Ding Y."/>
            <person name="Chen G."/>
            <person name="Hawes A."/>
            <person name="Holder M."/>
            <person name="Jhangiani S."/>
            <person name="Johnson A."/>
            <person name="Khan Z."/>
            <person name="Li Z."/>
            <person name="Liu W."/>
            <person name="Liu X."/>
            <person name="Perez L."/>
            <person name="Shen H."/>
            <person name="Wang Q."/>
            <person name="Watt J."/>
            <person name="Xi L."/>
            <person name="Xin Y."/>
            <person name="Zhou J."/>
            <person name="Deng J."/>
            <person name="Jiang H."/>
            <person name="Liu Y."/>
            <person name="Qu J."/>
            <person name="Song X.-Z."/>
            <person name="Zhang L."/>
            <person name="Villasana D."/>
            <person name="Johnson A."/>
            <person name="Liu J."/>
            <person name="Liyanage D."/>
            <person name="Lorensuhewa L."/>
            <person name="Robinson T."/>
            <person name="Song A."/>
            <person name="Song B.-B."/>
            <person name="Dinh H."/>
            <person name="Thornton R."/>
            <person name="Coyle M."/>
            <person name="Francisco L."/>
            <person name="Jackson L."/>
            <person name="Javaid M."/>
            <person name="Korchina V."/>
            <person name="Kovar C."/>
            <person name="Mata R."/>
            <person name="Mathew T."/>
            <person name="Ngo R."/>
            <person name="Nguyen L."/>
            <person name="Nguyen N."/>
            <person name="Okwuonu G."/>
            <person name="Ongeri F."/>
            <person name="Pham C."/>
            <person name="Simmons D."/>
            <person name="Wilczek-Boney K."/>
            <person name="Hale W."/>
            <person name="Jakkamsetti A."/>
            <person name="Pham P."/>
            <person name="Ruth R."/>
            <person name="San Lucas F."/>
            <person name="Warren J."/>
            <person name="Zhang J."/>
            <person name="Zhao Z."/>
            <person name="Zhou C."/>
            <person name="Zhu D."/>
            <person name="Lee S."/>
            <person name="Bess C."/>
            <person name="Blankenburg K."/>
            <person name="Forbes L."/>
            <person name="Fu Q."/>
            <person name="Gubbala S."/>
            <person name="Hirani K."/>
            <person name="Jayaseelan J.C."/>
            <person name="Lara F."/>
            <person name="Munidasa M."/>
            <person name="Palculict T."/>
            <person name="Patil S."/>
            <person name="Pu L.-L."/>
            <person name="Saada N."/>
            <person name="Tang L."/>
            <person name="Weissenberger G."/>
            <person name="Zhu Y."/>
            <person name="Hemphill L."/>
            <person name="Shang Y."/>
            <person name="Youmans B."/>
            <person name="Ayvaz T."/>
            <person name="Ross M."/>
            <person name="Santibanez J."/>
            <person name="Aqrawi P."/>
            <person name="Gross S."/>
            <person name="Joshi V."/>
            <person name="Fowler G."/>
            <person name="Nazareth L."/>
            <person name="Reid J."/>
            <person name="Worley K."/>
            <person name="Petrosino J."/>
            <person name="Highlander S."/>
            <person name="Gibbs R."/>
        </authorList>
    </citation>
    <scope>NUCLEOTIDE SEQUENCE [LARGE SCALE GENOMIC DNA]</scope>
    <source>
        <strain evidence="1">MN8</strain>
    </source>
</reference>
<dbReference type="Proteomes" id="UP000003455">
    <property type="component" value="Chromosome"/>
</dbReference>
<proteinExistence type="predicted"/>
<comment type="caution">
    <text evidence="1">The sequence shown here is derived from an EMBL/GenBank/DDBJ whole genome shotgun (WGS) entry which is preliminary data.</text>
</comment>
<name>A0A0E1X8P9_STAAU</name>
<sequence length="51" mass="6031">MIIHCSIVSNFIFNLYIVTNFNLNFLSLKQIISSKLIVRKFKIFVDILKQI</sequence>
<dbReference type="RefSeq" id="WP_001791591.1">
    <property type="nucleotide sequence ID" value="NZ_CM000952.1"/>
</dbReference>